<proteinExistence type="predicted"/>
<dbReference type="AlphaFoldDB" id="A0A1J1H3A8"/>
<evidence type="ECO:0000256" key="1">
    <source>
        <dbReference type="SAM" id="MobiDB-lite"/>
    </source>
</evidence>
<dbReference type="OrthoDB" id="331876at2759"/>
<name>A0A1J1H3A8_PLARL</name>
<feature type="region of interest" description="Disordered" evidence="1">
    <location>
        <begin position="277"/>
        <end position="313"/>
    </location>
</feature>
<gene>
    <name evidence="2" type="primary">TLAP2</name>
    <name evidence="2" type="ORF">PRELSG_0618100</name>
</gene>
<dbReference type="KEGG" id="prel:PRELSG_0618100"/>
<evidence type="ECO:0000313" key="3">
    <source>
        <dbReference type="Proteomes" id="UP000220158"/>
    </source>
</evidence>
<feature type="compositionally biased region" description="Polar residues" evidence="1">
    <location>
        <begin position="297"/>
        <end position="311"/>
    </location>
</feature>
<dbReference type="EMBL" id="LN835301">
    <property type="protein sequence ID" value="CRG99206.1"/>
    <property type="molecule type" value="Genomic_DNA"/>
</dbReference>
<sequence>MIYAKQRTNYEYTNPMVLNVNNLSPYKNERITDNSSIISHNRHPLQINYNRYTQKSISANQFNNQNNFSKSEKSKNYVNYYRNANNFTESPLKYSFSQFIPENKNTGKQMTTLFDNIKQREVKKNANYELNANLVRTPLTSNTKNIAPLKPYYKKIPEFFNKKKKNDLINNRMNSIEKERNKNYTTMEKVRYNNTDVSIIKKQEFQYVPLHKKGDITKKVNENSSFSQKLKKSQDAIYARKFQEKDMISEMNKILANEKKEKTEEKKINKMMELKNKKESDINKDNDYKKNKDKTNEINQKGKSINSSLDSHNNKKNRKIQFKNKTLIYINNKGILPCVISLDFNDDSINLNKGLKTFENMIIIDKSNVIRKWNGFEWEKIENNFNFFIKARYDNKGNIWCINNSYEVLKLMKNKFKNFGNLANEEIIDIGFDKKNILWCINRRGELLKWSRTKWNKIKYKGFHKLTCLSFDNKGDLWAVNSKRALAVWNKKDKCWNEKIIKDNLKISCIDFDTNGKIWVISNAGALLSYSCGNWMNFGFICLQKLISISFKKQ</sequence>
<dbReference type="Proteomes" id="UP000220158">
    <property type="component" value="Chromosome 6"/>
</dbReference>
<protein>
    <submittedName>
        <fullName evidence="2">Thioredoxin-like associated protein 2, putative</fullName>
    </submittedName>
</protein>
<accession>A0A1J1H3A8</accession>
<keyword evidence="3" id="KW-1185">Reference proteome</keyword>
<evidence type="ECO:0000313" key="2">
    <source>
        <dbReference type="EMBL" id="CRG99206.1"/>
    </source>
</evidence>
<dbReference type="VEuPathDB" id="PlasmoDB:PRELSG_0618100"/>
<dbReference type="GeneID" id="39735307"/>
<dbReference type="RefSeq" id="XP_028532214.1">
    <property type="nucleotide sequence ID" value="XM_028675646.1"/>
</dbReference>
<dbReference type="OMA" id="FFIKARY"/>
<dbReference type="SUPFAM" id="SSF101898">
    <property type="entry name" value="NHL repeat"/>
    <property type="match status" value="1"/>
</dbReference>
<feature type="compositionally biased region" description="Basic and acidic residues" evidence="1">
    <location>
        <begin position="277"/>
        <end position="296"/>
    </location>
</feature>
<reference evidence="2 3" key="1">
    <citation type="submission" date="2015-04" db="EMBL/GenBank/DDBJ databases">
        <authorList>
            <consortium name="Pathogen Informatics"/>
        </authorList>
    </citation>
    <scope>NUCLEOTIDE SEQUENCE [LARGE SCALE GENOMIC DNA]</scope>
    <source>
        <strain evidence="2 3">SGS1</strain>
    </source>
</reference>
<organism evidence="2 3">
    <name type="scientific">Plasmodium relictum</name>
    <dbReference type="NCBI Taxonomy" id="85471"/>
    <lineage>
        <taxon>Eukaryota</taxon>
        <taxon>Sar</taxon>
        <taxon>Alveolata</taxon>
        <taxon>Apicomplexa</taxon>
        <taxon>Aconoidasida</taxon>
        <taxon>Haemosporida</taxon>
        <taxon>Plasmodiidae</taxon>
        <taxon>Plasmodium</taxon>
        <taxon>Plasmodium (Haemamoeba)</taxon>
    </lineage>
</organism>